<dbReference type="AlphaFoldDB" id="A0A1J4JK10"/>
<sequence length="358" mass="42279">MDVSPHTEEEITSQLKGENYELKSLIKSLENIQNDLSQTLQSFNDQKSQLQKVKYFKQVDKVEVMKNPRFIKIDNLSGGIFSVLNSEQTNSFNIIPSQSSNDIYNLIRSRNVKDSYCFPRENSYIDFVLTEEILVSKLTIYTSSFDDYFLNGFIFFALDDEQNSFLRIEDDPRLFIKNSQVEYETHFKNKQMRYRFISLKNYHQSLINRIEFNGNYFRQNAKNKPHSSGILMFGNPFDLSSFYSKFSKSIVCTFSGKQHLKIQLKGHRVSINGYTLWRVNWTTMSSWILKGSMNDAKWDVLDEKNEILNDDDFEKPTKIEEYSIPMTKPYKYFMIESKSKIFLYHFDIYGIIIPENNQ</sequence>
<name>A0A1J4JK10_9EUKA</name>
<dbReference type="EMBL" id="MLAK01001090">
    <property type="protein sequence ID" value="OHS97867.1"/>
    <property type="molecule type" value="Genomic_DNA"/>
</dbReference>
<keyword evidence="2" id="KW-1185">Reference proteome</keyword>
<dbReference type="VEuPathDB" id="TrichDB:TRFO_35857"/>
<proteinExistence type="predicted"/>
<gene>
    <name evidence="1" type="ORF">TRFO_35857</name>
</gene>
<evidence type="ECO:0000313" key="2">
    <source>
        <dbReference type="Proteomes" id="UP000179807"/>
    </source>
</evidence>
<reference evidence="1" key="1">
    <citation type="submission" date="2016-10" db="EMBL/GenBank/DDBJ databases">
        <authorList>
            <person name="Benchimol M."/>
            <person name="Almeida L.G."/>
            <person name="Vasconcelos A.T."/>
            <person name="Perreira-Neves A."/>
            <person name="Rosa I.A."/>
            <person name="Tasca T."/>
            <person name="Bogo M.R."/>
            <person name="de Souza W."/>
        </authorList>
    </citation>
    <scope>NUCLEOTIDE SEQUENCE [LARGE SCALE GENOMIC DNA]</scope>
    <source>
        <strain evidence="1">K</strain>
    </source>
</reference>
<accession>A0A1J4JK10</accession>
<organism evidence="1 2">
    <name type="scientific">Tritrichomonas foetus</name>
    <dbReference type="NCBI Taxonomy" id="1144522"/>
    <lineage>
        <taxon>Eukaryota</taxon>
        <taxon>Metamonada</taxon>
        <taxon>Parabasalia</taxon>
        <taxon>Tritrichomonadida</taxon>
        <taxon>Tritrichomonadidae</taxon>
        <taxon>Tritrichomonas</taxon>
    </lineage>
</organism>
<protein>
    <submittedName>
        <fullName evidence="1">Uncharacterized protein</fullName>
    </submittedName>
</protein>
<dbReference type="Proteomes" id="UP000179807">
    <property type="component" value="Unassembled WGS sequence"/>
</dbReference>
<evidence type="ECO:0000313" key="1">
    <source>
        <dbReference type="EMBL" id="OHS97867.1"/>
    </source>
</evidence>
<dbReference type="RefSeq" id="XP_068351004.1">
    <property type="nucleotide sequence ID" value="XM_068510500.1"/>
</dbReference>
<comment type="caution">
    <text evidence="1">The sequence shown here is derived from an EMBL/GenBank/DDBJ whole genome shotgun (WGS) entry which is preliminary data.</text>
</comment>
<dbReference type="GeneID" id="94845204"/>